<feature type="domain" description="GTPase HflX N-terminal" evidence="1">
    <location>
        <begin position="77"/>
        <end position="165"/>
    </location>
</feature>
<name>A0A4U5LYH0_STECR</name>
<dbReference type="Proteomes" id="UP000298663">
    <property type="component" value="Unassembled WGS sequence"/>
</dbReference>
<dbReference type="GO" id="GO:0005525">
    <property type="term" value="F:GTP binding"/>
    <property type="evidence" value="ECO:0007669"/>
    <property type="project" value="InterPro"/>
</dbReference>
<dbReference type="Gene3D" id="3.40.50.11060">
    <property type="entry name" value="GTPase HflX, N-terminal domain"/>
    <property type="match status" value="1"/>
</dbReference>
<dbReference type="OrthoDB" id="10268034at2759"/>
<dbReference type="STRING" id="34508.A0A4U5LYH0"/>
<accession>A0A4U5LYH0</accession>
<comment type="caution">
    <text evidence="2">The sequence shown here is derived from an EMBL/GenBank/DDBJ whole genome shotgun (WGS) entry which is preliminary data.</text>
</comment>
<evidence type="ECO:0000259" key="1">
    <source>
        <dbReference type="Pfam" id="PF13167"/>
    </source>
</evidence>
<keyword evidence="3" id="KW-1185">Reference proteome</keyword>
<gene>
    <name evidence="2" type="ORF">L596_028454</name>
</gene>
<reference evidence="2 3" key="2">
    <citation type="journal article" date="2019" name="G3 (Bethesda)">
        <title>Hybrid Assembly of the Genome of the Entomopathogenic Nematode Steinernema carpocapsae Identifies the X-Chromosome.</title>
        <authorList>
            <person name="Serra L."/>
            <person name="Macchietto M."/>
            <person name="Macias-Munoz A."/>
            <person name="McGill C.J."/>
            <person name="Rodriguez I.M."/>
            <person name="Rodriguez B."/>
            <person name="Murad R."/>
            <person name="Mortazavi A."/>
        </authorList>
    </citation>
    <scope>NUCLEOTIDE SEQUENCE [LARGE SCALE GENOMIC DNA]</scope>
    <source>
        <strain evidence="2 3">ALL</strain>
    </source>
</reference>
<evidence type="ECO:0000313" key="2">
    <source>
        <dbReference type="EMBL" id="TKR61334.1"/>
    </source>
</evidence>
<dbReference type="PANTHER" id="PTHR10229">
    <property type="entry name" value="GTP-BINDING PROTEIN HFLX"/>
    <property type="match status" value="1"/>
</dbReference>
<dbReference type="EMBL" id="AZBU02000011">
    <property type="protein sequence ID" value="TKR61334.1"/>
    <property type="molecule type" value="Genomic_DNA"/>
</dbReference>
<proteinExistence type="predicted"/>
<reference evidence="2 3" key="1">
    <citation type="journal article" date="2015" name="Genome Biol.">
        <title>Comparative genomics of Steinernema reveals deeply conserved gene regulatory networks.</title>
        <authorList>
            <person name="Dillman A.R."/>
            <person name="Macchietto M."/>
            <person name="Porter C.F."/>
            <person name="Rogers A."/>
            <person name="Williams B."/>
            <person name="Antoshechkin I."/>
            <person name="Lee M.M."/>
            <person name="Goodwin Z."/>
            <person name="Lu X."/>
            <person name="Lewis E.E."/>
            <person name="Goodrich-Blair H."/>
            <person name="Stock S.P."/>
            <person name="Adams B.J."/>
            <person name="Sternberg P.W."/>
            <person name="Mortazavi A."/>
        </authorList>
    </citation>
    <scope>NUCLEOTIDE SEQUENCE [LARGE SCALE GENOMIC DNA]</scope>
    <source>
        <strain evidence="2 3">ALL</strain>
    </source>
</reference>
<dbReference type="PANTHER" id="PTHR10229:SF0">
    <property type="entry name" value="GTP-BINDING PROTEIN 6-RELATED"/>
    <property type="match status" value="1"/>
</dbReference>
<dbReference type="GO" id="GO:0043022">
    <property type="term" value="F:ribosome binding"/>
    <property type="evidence" value="ECO:0007669"/>
    <property type="project" value="TreeGrafter"/>
</dbReference>
<evidence type="ECO:0000313" key="3">
    <source>
        <dbReference type="Proteomes" id="UP000298663"/>
    </source>
</evidence>
<dbReference type="InterPro" id="IPR042108">
    <property type="entry name" value="GTPase_HflX_N_sf"/>
</dbReference>
<dbReference type="AlphaFoldDB" id="A0A4U5LYH0"/>
<protein>
    <recommendedName>
        <fullName evidence="1">GTPase HflX N-terminal domain-containing protein</fullName>
    </recommendedName>
</protein>
<dbReference type="GO" id="GO:0005737">
    <property type="term" value="C:cytoplasm"/>
    <property type="evidence" value="ECO:0007669"/>
    <property type="project" value="TreeGrafter"/>
</dbReference>
<dbReference type="InterPro" id="IPR025121">
    <property type="entry name" value="GTPase_HflX_N"/>
</dbReference>
<sequence>MLGRVVTAAFTRSLKGRRCSTVAGTADSALSEQYQELIKETGTSLTPENAHHSLLVIHPKIRWGENSAPKTTTPELQLAEAITLVKTLPGFTVANSVVVGTDYNTKKKRIWGAGRVEALVDVKNSHHVTAVMVNVDMLSPLQQSELHSVFGVPIYDRYNIVLLIFKQYAKTREAKLQIELAEIPYIRHRMKFLDNVDENPSVLNIKMGL</sequence>
<organism evidence="2 3">
    <name type="scientific">Steinernema carpocapsae</name>
    <name type="common">Entomopathogenic nematode</name>
    <dbReference type="NCBI Taxonomy" id="34508"/>
    <lineage>
        <taxon>Eukaryota</taxon>
        <taxon>Metazoa</taxon>
        <taxon>Ecdysozoa</taxon>
        <taxon>Nematoda</taxon>
        <taxon>Chromadorea</taxon>
        <taxon>Rhabditida</taxon>
        <taxon>Tylenchina</taxon>
        <taxon>Panagrolaimomorpha</taxon>
        <taxon>Strongyloidoidea</taxon>
        <taxon>Steinernematidae</taxon>
        <taxon>Steinernema</taxon>
    </lineage>
</organism>
<dbReference type="Pfam" id="PF13167">
    <property type="entry name" value="GTP-bdg_N"/>
    <property type="match status" value="1"/>
</dbReference>
<dbReference type="InterPro" id="IPR016496">
    <property type="entry name" value="GTPase_HflX"/>
</dbReference>